<dbReference type="GO" id="GO:0005576">
    <property type="term" value="C:extracellular region"/>
    <property type="evidence" value="ECO:0007669"/>
    <property type="project" value="TreeGrafter"/>
</dbReference>
<dbReference type="PANTHER" id="PTHR33371">
    <property type="entry name" value="INTERMEMBRANE PHOSPHOLIPID TRANSPORT SYSTEM BINDING PROTEIN MLAD-RELATED"/>
    <property type="match status" value="1"/>
</dbReference>
<keyword evidence="2" id="KW-0472">Membrane</keyword>
<feature type="domain" description="Mammalian cell entry C-terminal" evidence="4">
    <location>
        <begin position="121"/>
        <end position="289"/>
    </location>
</feature>
<dbReference type="PANTHER" id="PTHR33371:SF16">
    <property type="entry name" value="MCE-FAMILY PROTEIN MCE3F"/>
    <property type="match status" value="1"/>
</dbReference>
<comment type="caution">
    <text evidence="5">The sequence shown here is derived from an EMBL/GenBank/DDBJ whole genome shotgun (WGS) entry which is preliminary data.</text>
</comment>
<evidence type="ECO:0000256" key="1">
    <source>
        <dbReference type="SAM" id="MobiDB-lite"/>
    </source>
</evidence>
<dbReference type="RefSeq" id="WP_063025684.1">
    <property type="nucleotide sequence ID" value="NZ_PYHS01000002.1"/>
</dbReference>
<feature type="region of interest" description="Disordered" evidence="1">
    <location>
        <begin position="382"/>
        <end position="433"/>
    </location>
</feature>
<dbReference type="InterPro" id="IPR052336">
    <property type="entry name" value="MlaD_Phospholipid_Transporter"/>
</dbReference>
<organism evidence="5 6">
    <name type="scientific">Nocardia nova</name>
    <dbReference type="NCBI Taxonomy" id="37330"/>
    <lineage>
        <taxon>Bacteria</taxon>
        <taxon>Bacillati</taxon>
        <taxon>Actinomycetota</taxon>
        <taxon>Actinomycetes</taxon>
        <taxon>Mycobacteriales</taxon>
        <taxon>Nocardiaceae</taxon>
        <taxon>Nocardia</taxon>
    </lineage>
</organism>
<evidence type="ECO:0000313" key="5">
    <source>
        <dbReference type="EMBL" id="PSR65428.1"/>
    </source>
</evidence>
<dbReference type="Pfam" id="PF02470">
    <property type="entry name" value="MlaD"/>
    <property type="match status" value="1"/>
</dbReference>
<reference evidence="5 6" key="1">
    <citation type="submission" date="2018-02" db="EMBL/GenBank/DDBJ databases">
        <title>8 Nocardia nova and 1 Nocardia cyriacigeorgica strain used for evolution to TMP-SMX.</title>
        <authorList>
            <person name="Mehta H."/>
            <person name="Weng J."/>
            <person name="Shamoo Y."/>
        </authorList>
    </citation>
    <scope>NUCLEOTIDE SEQUENCE [LARGE SCALE GENOMIC DNA]</scope>
    <source>
        <strain evidence="5 6">ATCC 33727</strain>
    </source>
</reference>
<dbReference type="InterPro" id="IPR024516">
    <property type="entry name" value="Mce_C"/>
</dbReference>
<sequence>MILSRFVRIQLIIFAVVTVVALVVMGLVYIRLPSLAGVGRYTVTVQLPTSGGLYDSANVTYRGKTVGIVTGVTPTRTGAVVTLSVDSSVRIPVSSTANVHSRSAIGELYLDFVPTTQSGPYLKNGDVVPPARTTVPQDIAPLIDTLNTSLTSIPKDKLTTVIDETQNAFGGSGDALQRLLNGTDRVLDQAHTDTDAVTTLIDDSAPFLDSQQVSSPAIREWVAHLSNSVRQAQASDQQIRDVLKTGPGAAREASELFGKLHLTAPLLVANLSSLGQVAVTYNPSIEQLLVLLPASVSALKTINLPDSGGTNRAFLDFKLNLNAPPPCTTGFLPPEQRRDGTPTDAPVRTPDPIYCAIPQDAPNAVRGARNLPCMGNPGKRAPTVEECDSDRPYVPKGTNQWRENPTPTVDNPQAPADQPVPATPPRVGTASYDPATGGYVGGDGTVHTQRGLVPGTGQVAPTLQTLLTGGH</sequence>
<feature type="transmembrane region" description="Helical" evidence="2">
    <location>
        <begin position="12"/>
        <end position="32"/>
    </location>
</feature>
<feature type="compositionally biased region" description="Polar residues" evidence="1">
    <location>
        <begin position="397"/>
        <end position="411"/>
    </location>
</feature>
<proteinExistence type="predicted"/>
<evidence type="ECO:0000256" key="2">
    <source>
        <dbReference type="SAM" id="Phobius"/>
    </source>
</evidence>
<protein>
    <submittedName>
        <fullName evidence="5">MCE family protein</fullName>
    </submittedName>
</protein>
<dbReference type="EMBL" id="PYHS01000002">
    <property type="protein sequence ID" value="PSR65428.1"/>
    <property type="molecule type" value="Genomic_DNA"/>
</dbReference>
<name>A0A2T2ZCD4_9NOCA</name>
<accession>A0A2T2ZCD4</accession>
<keyword evidence="2" id="KW-0812">Transmembrane</keyword>
<dbReference type="AlphaFoldDB" id="A0A2T2ZCD4"/>
<feature type="domain" description="Mce/MlaD" evidence="3">
    <location>
        <begin position="40"/>
        <end position="114"/>
    </location>
</feature>
<dbReference type="NCBIfam" id="TIGR00996">
    <property type="entry name" value="Mtu_fam_mce"/>
    <property type="match status" value="1"/>
</dbReference>
<gene>
    <name evidence="5" type="ORF">C8259_04675</name>
</gene>
<dbReference type="Pfam" id="PF11887">
    <property type="entry name" value="Mce4_CUP1"/>
    <property type="match status" value="1"/>
</dbReference>
<evidence type="ECO:0000259" key="4">
    <source>
        <dbReference type="Pfam" id="PF11887"/>
    </source>
</evidence>
<evidence type="ECO:0000259" key="3">
    <source>
        <dbReference type="Pfam" id="PF02470"/>
    </source>
</evidence>
<keyword evidence="2" id="KW-1133">Transmembrane helix</keyword>
<evidence type="ECO:0000313" key="6">
    <source>
        <dbReference type="Proteomes" id="UP000241647"/>
    </source>
</evidence>
<dbReference type="Proteomes" id="UP000241647">
    <property type="component" value="Unassembled WGS sequence"/>
</dbReference>
<dbReference type="InterPro" id="IPR005693">
    <property type="entry name" value="Mce"/>
</dbReference>
<dbReference type="InterPro" id="IPR003399">
    <property type="entry name" value="Mce/MlaD"/>
</dbReference>